<organism evidence="1 2">
    <name type="scientific">Coprobacter secundus subsp. similis</name>
    <dbReference type="NCBI Taxonomy" id="2751153"/>
    <lineage>
        <taxon>Bacteria</taxon>
        <taxon>Pseudomonadati</taxon>
        <taxon>Bacteroidota</taxon>
        <taxon>Bacteroidia</taxon>
        <taxon>Bacteroidales</taxon>
        <taxon>Barnesiellaceae</taxon>
        <taxon>Coprobacter</taxon>
    </lineage>
</organism>
<dbReference type="AlphaFoldDB" id="A0A7G1HUB0"/>
<evidence type="ECO:0000313" key="2">
    <source>
        <dbReference type="Proteomes" id="UP000594042"/>
    </source>
</evidence>
<keyword evidence="2" id="KW-1185">Reference proteome</keyword>
<protein>
    <recommendedName>
        <fullName evidence="3">Outer membrane protein beta-barrel domain-containing protein</fullName>
    </recommendedName>
</protein>
<dbReference type="EMBL" id="AP023322">
    <property type="protein sequence ID" value="BCI63130.1"/>
    <property type="molecule type" value="Genomic_DNA"/>
</dbReference>
<evidence type="ECO:0000313" key="1">
    <source>
        <dbReference type="EMBL" id="BCI63130.1"/>
    </source>
</evidence>
<dbReference type="Proteomes" id="UP000594042">
    <property type="component" value="Chromosome"/>
</dbReference>
<proteinExistence type="predicted"/>
<accession>A0A7G1HUB0</accession>
<gene>
    <name evidence="1" type="ORF">Cop2CBH44_14830</name>
</gene>
<reference evidence="2" key="1">
    <citation type="submission" date="2020-07" db="EMBL/GenBank/DDBJ databases">
        <title>Complete genome sequencing of Coprobacter sp. strain 2CBH44.</title>
        <authorList>
            <person name="Sakamoto M."/>
            <person name="Murakami T."/>
            <person name="Mori H."/>
        </authorList>
    </citation>
    <scope>NUCLEOTIDE SEQUENCE [LARGE SCALE GENOMIC DNA]</scope>
    <source>
        <strain evidence="2">2CBH44</strain>
    </source>
</reference>
<dbReference type="KEGG" id="copr:Cop2CBH44_14830"/>
<name>A0A7G1HUB0_9BACT</name>
<dbReference type="RefSeq" id="WP_021931055.1">
    <property type="nucleotide sequence ID" value="NZ_AP023322.1"/>
</dbReference>
<evidence type="ECO:0008006" key="3">
    <source>
        <dbReference type="Google" id="ProtNLM"/>
    </source>
</evidence>
<sequence>MNRKTNKKIWTLILFGISVLSVYAGDFDRGIKQHTFVPKGQWIVGSSISYSQYDDKNYKFLVIDGFDASGYSFKISPVLCYAFKDNLAAGGRAMYQRTLAKIDRLDIGINDDMNINTKDIYKLSHSYSGMAILRYYISLGSSARFGLFNEAQLSIGGSQSKYVNGKGESVSGTFSSSTDLQFGMAPGLVAFVNNYTTVEVSIGVLGLNYSKTRQTTDQIYNGDYSSSSANFKINLFSIGLGIAFYL</sequence>